<feature type="region of interest" description="Disordered" evidence="1">
    <location>
        <begin position="1"/>
        <end position="20"/>
    </location>
</feature>
<reference evidence="2" key="2">
    <citation type="journal article" date="2015" name="Data Brief">
        <title>Shoot transcriptome of the giant reed, Arundo donax.</title>
        <authorList>
            <person name="Barrero R.A."/>
            <person name="Guerrero F.D."/>
            <person name="Moolhuijzen P."/>
            <person name="Goolsby J.A."/>
            <person name="Tidwell J."/>
            <person name="Bellgard S.E."/>
            <person name="Bellgard M.I."/>
        </authorList>
    </citation>
    <scope>NUCLEOTIDE SEQUENCE</scope>
    <source>
        <tissue evidence="2">Shoot tissue taken approximately 20 cm above the soil surface</tissue>
    </source>
</reference>
<dbReference type="AlphaFoldDB" id="A0A0A9BM87"/>
<evidence type="ECO:0000256" key="1">
    <source>
        <dbReference type="SAM" id="MobiDB-lite"/>
    </source>
</evidence>
<accession>A0A0A9BM87</accession>
<sequence length="43" mass="4642">MAANRCRTNTTSVPLNHLPPAPLTGYPPPCLPQSTTTINWPLV</sequence>
<proteinExistence type="predicted"/>
<organism evidence="2">
    <name type="scientific">Arundo donax</name>
    <name type="common">Giant reed</name>
    <name type="synonym">Donax arundinaceus</name>
    <dbReference type="NCBI Taxonomy" id="35708"/>
    <lineage>
        <taxon>Eukaryota</taxon>
        <taxon>Viridiplantae</taxon>
        <taxon>Streptophyta</taxon>
        <taxon>Embryophyta</taxon>
        <taxon>Tracheophyta</taxon>
        <taxon>Spermatophyta</taxon>
        <taxon>Magnoliopsida</taxon>
        <taxon>Liliopsida</taxon>
        <taxon>Poales</taxon>
        <taxon>Poaceae</taxon>
        <taxon>PACMAD clade</taxon>
        <taxon>Arundinoideae</taxon>
        <taxon>Arundineae</taxon>
        <taxon>Arundo</taxon>
    </lineage>
</organism>
<name>A0A0A9BM87_ARUDO</name>
<reference evidence="2" key="1">
    <citation type="submission" date="2014-09" db="EMBL/GenBank/DDBJ databases">
        <authorList>
            <person name="Magalhaes I.L.F."/>
            <person name="Oliveira U."/>
            <person name="Santos F.R."/>
            <person name="Vidigal T.H.D.A."/>
            <person name="Brescovit A.D."/>
            <person name="Santos A.J."/>
        </authorList>
    </citation>
    <scope>NUCLEOTIDE SEQUENCE</scope>
    <source>
        <tissue evidence="2">Shoot tissue taken approximately 20 cm above the soil surface</tissue>
    </source>
</reference>
<dbReference type="EMBL" id="GBRH01234622">
    <property type="protein sequence ID" value="JAD63273.1"/>
    <property type="molecule type" value="Transcribed_RNA"/>
</dbReference>
<evidence type="ECO:0000313" key="2">
    <source>
        <dbReference type="EMBL" id="JAD63273.1"/>
    </source>
</evidence>
<protein>
    <submittedName>
        <fullName evidence="2">Uncharacterized protein</fullName>
    </submittedName>
</protein>
<feature type="compositionally biased region" description="Polar residues" evidence="1">
    <location>
        <begin position="1"/>
        <end position="14"/>
    </location>
</feature>